<proteinExistence type="predicted"/>
<dbReference type="InterPro" id="IPR007899">
    <property type="entry name" value="CHAD_dom"/>
</dbReference>
<protein>
    <recommendedName>
        <fullName evidence="1">CHAD domain-containing protein</fullName>
    </recommendedName>
</protein>
<dbReference type="PANTHER" id="PTHR39339">
    <property type="entry name" value="SLR1444 PROTEIN"/>
    <property type="match status" value="1"/>
</dbReference>
<comment type="caution">
    <text evidence="2">The sequence shown here is derived from an EMBL/GenBank/DDBJ whole genome shotgun (WGS) entry which is preliminary data.</text>
</comment>
<dbReference type="SMART" id="SM00880">
    <property type="entry name" value="CHAD"/>
    <property type="match status" value="1"/>
</dbReference>
<dbReference type="RefSeq" id="WP_344045035.1">
    <property type="nucleotide sequence ID" value="NZ_BAAAPB010000002.1"/>
</dbReference>
<dbReference type="EMBL" id="BAAAPB010000002">
    <property type="protein sequence ID" value="GAA1963001.1"/>
    <property type="molecule type" value="Genomic_DNA"/>
</dbReference>
<evidence type="ECO:0000313" key="3">
    <source>
        <dbReference type="Proteomes" id="UP001500571"/>
    </source>
</evidence>
<organism evidence="2 3">
    <name type="scientific">Nocardioides panacihumi</name>
    <dbReference type="NCBI Taxonomy" id="400774"/>
    <lineage>
        <taxon>Bacteria</taxon>
        <taxon>Bacillati</taxon>
        <taxon>Actinomycetota</taxon>
        <taxon>Actinomycetes</taxon>
        <taxon>Propionibacteriales</taxon>
        <taxon>Nocardioidaceae</taxon>
        <taxon>Nocardioides</taxon>
    </lineage>
</organism>
<dbReference type="PANTHER" id="PTHR39339:SF1">
    <property type="entry name" value="CHAD DOMAIN-CONTAINING PROTEIN"/>
    <property type="match status" value="1"/>
</dbReference>
<dbReference type="Proteomes" id="UP001500571">
    <property type="component" value="Unassembled WGS sequence"/>
</dbReference>
<accession>A0ABN2R3K3</accession>
<feature type="domain" description="CHAD" evidence="1">
    <location>
        <begin position="1"/>
        <end position="276"/>
    </location>
</feature>
<dbReference type="InterPro" id="IPR038186">
    <property type="entry name" value="CHAD_dom_sf"/>
</dbReference>
<reference evidence="2 3" key="1">
    <citation type="journal article" date="2019" name="Int. J. Syst. Evol. Microbiol.">
        <title>The Global Catalogue of Microorganisms (GCM) 10K type strain sequencing project: providing services to taxonomists for standard genome sequencing and annotation.</title>
        <authorList>
            <consortium name="The Broad Institute Genomics Platform"/>
            <consortium name="The Broad Institute Genome Sequencing Center for Infectious Disease"/>
            <person name="Wu L."/>
            <person name="Ma J."/>
        </authorList>
    </citation>
    <scope>NUCLEOTIDE SEQUENCE [LARGE SCALE GENOMIC DNA]</scope>
    <source>
        <strain evidence="2 3">JCM 15309</strain>
    </source>
</reference>
<dbReference type="Pfam" id="PF05235">
    <property type="entry name" value="CHAD"/>
    <property type="match status" value="1"/>
</dbReference>
<keyword evidence="3" id="KW-1185">Reference proteome</keyword>
<sequence length="276" mass="30134">MGRRDEPLAAYVGEQARRILAGVPRLPDAEAVHRTRVATRRLRSTLRVFAPLLELAPADVAWADEELRWFAGLLGAVRDRQVQRARFATALGELPPEQVLGSVAARIEGTLYAEQVQAQEEIAKAIGSPRYDALCTVLEAWRVDPPGADSDPRALRKRARKAAEKAERRLVAACASGADVELHRARKAAKRARYAGELLRPLGHGKSQRKRFKVVQVLLGDFQDAVVAEATLRRLVSGVPAGESGFTFGLLHAHERAEAERLRGLVCGRGGVPGQL</sequence>
<dbReference type="PROSITE" id="PS51708">
    <property type="entry name" value="CHAD"/>
    <property type="match status" value="1"/>
</dbReference>
<evidence type="ECO:0000259" key="1">
    <source>
        <dbReference type="PROSITE" id="PS51708"/>
    </source>
</evidence>
<dbReference type="Gene3D" id="1.40.20.10">
    <property type="entry name" value="CHAD domain"/>
    <property type="match status" value="1"/>
</dbReference>
<evidence type="ECO:0000313" key="2">
    <source>
        <dbReference type="EMBL" id="GAA1963001.1"/>
    </source>
</evidence>
<gene>
    <name evidence="2" type="ORF">GCM10009798_23520</name>
</gene>
<name>A0ABN2R3K3_9ACTN</name>